<dbReference type="PROSITE" id="PS50110">
    <property type="entry name" value="RESPONSE_REGULATORY"/>
    <property type="match status" value="1"/>
</dbReference>
<keyword evidence="9" id="KW-0808">Transferase</keyword>
<dbReference type="InterPro" id="IPR003594">
    <property type="entry name" value="HATPase_dom"/>
</dbReference>
<comment type="caution">
    <text evidence="9">The sequence shown here is derived from an EMBL/GenBank/DDBJ whole genome shotgun (WGS) entry which is preliminary data.</text>
</comment>
<evidence type="ECO:0000256" key="1">
    <source>
        <dbReference type="ARBA" id="ARBA00000085"/>
    </source>
</evidence>
<organism evidence="9 10">
    <name type="scientific">Sphingomonas japonica</name>
    <dbReference type="NCBI Taxonomy" id="511662"/>
    <lineage>
        <taxon>Bacteria</taxon>
        <taxon>Pseudomonadati</taxon>
        <taxon>Pseudomonadota</taxon>
        <taxon>Alphaproteobacteria</taxon>
        <taxon>Sphingomonadales</taxon>
        <taxon>Sphingomonadaceae</taxon>
        <taxon>Sphingomonas</taxon>
    </lineage>
</organism>
<evidence type="ECO:0000313" key="9">
    <source>
        <dbReference type="EMBL" id="NIJ25164.1"/>
    </source>
</evidence>
<dbReference type="SUPFAM" id="SSF52172">
    <property type="entry name" value="CheY-like"/>
    <property type="match status" value="1"/>
</dbReference>
<feature type="domain" description="Response regulatory" evidence="8">
    <location>
        <begin position="712"/>
        <end position="826"/>
    </location>
</feature>
<evidence type="ECO:0000256" key="6">
    <source>
        <dbReference type="SAM" id="Phobius"/>
    </source>
</evidence>
<evidence type="ECO:0000256" key="2">
    <source>
        <dbReference type="ARBA" id="ARBA00012438"/>
    </source>
</evidence>
<dbReference type="InterPro" id="IPR005467">
    <property type="entry name" value="His_kinase_dom"/>
</dbReference>
<comment type="catalytic activity">
    <reaction evidence="1">
        <text>ATP + protein L-histidine = ADP + protein N-phospho-L-histidine.</text>
        <dbReference type="EC" id="2.7.13.3"/>
    </reaction>
</comment>
<keyword evidence="6" id="KW-0812">Transmembrane</keyword>
<gene>
    <name evidence="9" type="ORF">FHT01_002706</name>
</gene>
<evidence type="ECO:0000313" key="10">
    <source>
        <dbReference type="Proteomes" id="UP000788153"/>
    </source>
</evidence>
<evidence type="ECO:0000259" key="8">
    <source>
        <dbReference type="PROSITE" id="PS50110"/>
    </source>
</evidence>
<dbReference type="InterPro" id="IPR036890">
    <property type="entry name" value="HATPase_C_sf"/>
</dbReference>
<keyword evidence="10" id="KW-1185">Reference proteome</keyword>
<feature type="transmembrane region" description="Helical" evidence="6">
    <location>
        <begin position="52"/>
        <end position="70"/>
    </location>
</feature>
<dbReference type="Pfam" id="PF00072">
    <property type="entry name" value="Response_reg"/>
    <property type="match status" value="1"/>
</dbReference>
<keyword evidence="6" id="KW-1133">Transmembrane helix</keyword>
<dbReference type="InterPro" id="IPR003661">
    <property type="entry name" value="HisK_dim/P_dom"/>
</dbReference>
<sequence>MAAAPPPLGVSLVHPAQRRLTHPPGIPQSGDMASQSPVVTPTAPASPLGQPIAIAVLAAVAAALAMLWLLGDLAIAAGALATGLIVAGGIASAVRFARQAPATEAVIDWSVARALAAASPDALAVTDRSGRLVCANDAYEALFGEFPTPPNLAVGDAGIAALGAAGRAAWRDGSASAPGLTGEAGQIDVSVTRAGDDMLVWRFAADPAKASGSDLAEAIAGATGDRLAAAGIMTVLVTPEGRVRAANRVFRLRAMGHEEAAIDGRDFARFLVTDGAGRIRFEREGDDAVPLRLVEVPLLDGDGAPILIALLDEEGGAIAAPVVGGSAASQIHALVSLLPFGLALVGRDGRLVHMNDAFVQAVGVKVAAPPLYPGDIVVREDKAPLADAIRRFGGGAQHSADMTVRLADRPDEAIALTLTGARGLGDAAVLIGLKDSGEEGKLKRQVAQATKMQAVGQLAGGVAHDFNNILTAIIGHCDLMLMRHTPGDSDYDDIQQVRINSNRAASLTRQLLAFSRQQTLRPQVLQLPDIISEVSNLLKRLLGETVALEVRHGRSLGSVRADPGQLEQVVVNLAVNARDAMLAANPSGGGTVTIETLAISASQVRQMDDEVLPVGDYSALRISDTGTGIPADVLPKIWEPFFTTKEVGKGTGLGLSTVYGIIKQSGGYIFAESPPGGGAVFTIFLPVHAAAPAAKPAPLAARPKADTWGTGLVLLVEDEDMVRAVAERALVRQGYTVIAAENGEAALELLETCERPDLLISDVVMPSMDGPTMVRHVRERYPDLPILFMSGYAEEQLRKSIDLDNVAFLPKPFSVQQLAEAARDVLAAK</sequence>
<keyword evidence="9" id="KW-0418">Kinase</keyword>
<dbReference type="SMART" id="SM00388">
    <property type="entry name" value="HisKA"/>
    <property type="match status" value="1"/>
</dbReference>
<dbReference type="Proteomes" id="UP000788153">
    <property type="component" value="Unassembled WGS sequence"/>
</dbReference>
<dbReference type="SUPFAM" id="SSF55874">
    <property type="entry name" value="ATPase domain of HSP90 chaperone/DNA topoisomerase II/histidine kinase"/>
    <property type="match status" value="1"/>
</dbReference>
<dbReference type="Pfam" id="PF13188">
    <property type="entry name" value="PAS_8"/>
    <property type="match status" value="2"/>
</dbReference>
<accession>A0ABX0U3V6</accession>
<evidence type="ECO:0000256" key="3">
    <source>
        <dbReference type="ARBA" id="ARBA00022553"/>
    </source>
</evidence>
<dbReference type="PANTHER" id="PTHR43065">
    <property type="entry name" value="SENSOR HISTIDINE KINASE"/>
    <property type="match status" value="1"/>
</dbReference>
<evidence type="ECO:0000256" key="4">
    <source>
        <dbReference type="PROSITE-ProRule" id="PRU00169"/>
    </source>
</evidence>
<reference evidence="9 10" key="1">
    <citation type="submission" date="2020-03" db="EMBL/GenBank/DDBJ databases">
        <title>Genomic Encyclopedia of Type Strains, Phase IV (KMG-IV): sequencing the most valuable type-strain genomes for metagenomic binning, comparative biology and taxonomic classification.</title>
        <authorList>
            <person name="Goeker M."/>
        </authorList>
    </citation>
    <scope>NUCLEOTIDE SEQUENCE [LARGE SCALE GENOMIC DNA]</scope>
    <source>
        <strain evidence="9 10">DSM 22753</strain>
    </source>
</reference>
<dbReference type="Gene3D" id="3.40.50.2300">
    <property type="match status" value="1"/>
</dbReference>
<keyword evidence="3 4" id="KW-0597">Phosphoprotein</keyword>
<dbReference type="SUPFAM" id="SSF47384">
    <property type="entry name" value="Homodimeric domain of signal transducing histidine kinase"/>
    <property type="match status" value="1"/>
</dbReference>
<dbReference type="PROSITE" id="PS50109">
    <property type="entry name" value="HIS_KIN"/>
    <property type="match status" value="1"/>
</dbReference>
<feature type="modified residue" description="4-aspartylphosphate" evidence="4">
    <location>
        <position position="762"/>
    </location>
</feature>
<dbReference type="Gene3D" id="3.30.565.10">
    <property type="entry name" value="Histidine kinase-like ATPase, C-terminal domain"/>
    <property type="match status" value="1"/>
</dbReference>
<feature type="transmembrane region" description="Helical" evidence="6">
    <location>
        <begin position="77"/>
        <end position="97"/>
    </location>
</feature>
<dbReference type="InterPro" id="IPR004358">
    <property type="entry name" value="Sig_transdc_His_kin-like_C"/>
</dbReference>
<evidence type="ECO:0000256" key="5">
    <source>
        <dbReference type="SAM" id="MobiDB-lite"/>
    </source>
</evidence>
<dbReference type="InterPro" id="IPR036097">
    <property type="entry name" value="HisK_dim/P_sf"/>
</dbReference>
<feature type="domain" description="Histidine kinase" evidence="7">
    <location>
        <begin position="461"/>
        <end position="689"/>
    </location>
</feature>
<dbReference type="SMART" id="SM00448">
    <property type="entry name" value="REC"/>
    <property type="match status" value="1"/>
</dbReference>
<keyword evidence="6" id="KW-0472">Membrane</keyword>
<dbReference type="CDD" id="cd00082">
    <property type="entry name" value="HisKA"/>
    <property type="match status" value="1"/>
</dbReference>
<dbReference type="Pfam" id="PF00512">
    <property type="entry name" value="HisKA"/>
    <property type="match status" value="1"/>
</dbReference>
<dbReference type="EC" id="2.7.13.3" evidence="2"/>
<dbReference type="PRINTS" id="PR00344">
    <property type="entry name" value="BCTRLSENSOR"/>
</dbReference>
<dbReference type="InterPro" id="IPR000014">
    <property type="entry name" value="PAS"/>
</dbReference>
<dbReference type="CDD" id="cd17536">
    <property type="entry name" value="REC_YesN-like"/>
    <property type="match status" value="1"/>
</dbReference>
<protein>
    <recommendedName>
        <fullName evidence="2">histidine kinase</fullName>
        <ecNumber evidence="2">2.7.13.3</ecNumber>
    </recommendedName>
</protein>
<evidence type="ECO:0000259" key="7">
    <source>
        <dbReference type="PROSITE" id="PS50109"/>
    </source>
</evidence>
<dbReference type="PANTHER" id="PTHR43065:SF42">
    <property type="entry name" value="TWO-COMPONENT SENSOR PPRA"/>
    <property type="match status" value="1"/>
</dbReference>
<dbReference type="GO" id="GO:0004673">
    <property type="term" value="F:protein histidine kinase activity"/>
    <property type="evidence" value="ECO:0007669"/>
    <property type="project" value="UniProtKB-EC"/>
</dbReference>
<feature type="region of interest" description="Disordered" evidence="5">
    <location>
        <begin position="19"/>
        <end position="42"/>
    </location>
</feature>
<proteinExistence type="predicted"/>
<name>A0ABX0U3V6_9SPHN</name>
<dbReference type="Pfam" id="PF02518">
    <property type="entry name" value="HATPase_c"/>
    <property type="match status" value="1"/>
</dbReference>
<dbReference type="Gene3D" id="1.10.287.130">
    <property type="match status" value="1"/>
</dbReference>
<dbReference type="EMBL" id="JAASQP010000001">
    <property type="protein sequence ID" value="NIJ25164.1"/>
    <property type="molecule type" value="Genomic_DNA"/>
</dbReference>
<dbReference type="InterPro" id="IPR001789">
    <property type="entry name" value="Sig_transdc_resp-reg_receiver"/>
</dbReference>
<dbReference type="InterPro" id="IPR011006">
    <property type="entry name" value="CheY-like_superfamily"/>
</dbReference>
<dbReference type="SMART" id="SM00387">
    <property type="entry name" value="HATPase_c"/>
    <property type="match status" value="1"/>
</dbReference>